<feature type="region of interest" description="Disordered" evidence="2">
    <location>
        <begin position="295"/>
        <end position="363"/>
    </location>
</feature>
<dbReference type="Proteomes" id="UP000092730">
    <property type="component" value="Chromosome 1"/>
</dbReference>
<reference evidence="4" key="2">
    <citation type="submission" date="2013-07" db="EMBL/GenBank/DDBJ databases">
        <authorList>
            <consortium name="The Broad Institute Genome Sequencing Platform"/>
            <person name="Cuomo C."/>
            <person name="Litvintseva A."/>
            <person name="Chen Y."/>
            <person name="Heitman J."/>
            <person name="Sun S."/>
            <person name="Springer D."/>
            <person name="Dromer F."/>
            <person name="Young S.K."/>
            <person name="Zeng Q."/>
            <person name="Gargeya S."/>
            <person name="Fitzgerald M."/>
            <person name="Abouelleil A."/>
            <person name="Alvarado L."/>
            <person name="Berlin A.M."/>
            <person name="Chapman S.B."/>
            <person name="Dewar J."/>
            <person name="Goldberg J."/>
            <person name="Griggs A."/>
            <person name="Gujja S."/>
            <person name="Hansen M."/>
            <person name="Howarth C."/>
            <person name="Imamovic A."/>
            <person name="Larimer J."/>
            <person name="McCowan C."/>
            <person name="Murphy C."/>
            <person name="Pearson M."/>
            <person name="Priest M."/>
            <person name="Roberts A."/>
            <person name="Saif S."/>
            <person name="Shea T."/>
            <person name="Sykes S."/>
            <person name="Wortman J."/>
            <person name="Nusbaum C."/>
            <person name="Birren B."/>
        </authorList>
    </citation>
    <scope>NUCLEOTIDE SEQUENCE</scope>
    <source>
        <strain evidence="4">CBS 10118</strain>
    </source>
</reference>
<feature type="region of interest" description="Disordered" evidence="2">
    <location>
        <begin position="788"/>
        <end position="826"/>
    </location>
</feature>
<feature type="compositionally biased region" description="Polar residues" evidence="2">
    <location>
        <begin position="817"/>
        <end position="826"/>
    </location>
</feature>
<dbReference type="AlphaFoldDB" id="A0A1B9GGU2"/>
<dbReference type="EMBL" id="KI894018">
    <property type="protein sequence ID" value="OCF30279.1"/>
    <property type="molecule type" value="Genomic_DNA"/>
</dbReference>
<evidence type="ECO:0000313" key="3">
    <source>
        <dbReference type="EMBL" id="OCF30279.1"/>
    </source>
</evidence>
<keyword evidence="1" id="KW-0175">Coiled coil</keyword>
<evidence type="ECO:0000256" key="1">
    <source>
        <dbReference type="SAM" id="Coils"/>
    </source>
</evidence>
<accession>A0A1B9GGU2</accession>
<reference evidence="3" key="1">
    <citation type="submission" date="2013-07" db="EMBL/GenBank/DDBJ databases">
        <title>The Genome Sequence of Cryptococcus bestiolae CBS10118.</title>
        <authorList>
            <consortium name="The Broad Institute Genome Sequencing Platform"/>
            <person name="Cuomo C."/>
            <person name="Litvintseva A."/>
            <person name="Chen Y."/>
            <person name="Heitman J."/>
            <person name="Sun S."/>
            <person name="Springer D."/>
            <person name="Dromer F."/>
            <person name="Young S.K."/>
            <person name="Zeng Q."/>
            <person name="Gargeya S."/>
            <person name="Fitzgerald M."/>
            <person name="Abouelleil A."/>
            <person name="Alvarado L."/>
            <person name="Berlin A.M."/>
            <person name="Chapman S.B."/>
            <person name="Dewar J."/>
            <person name="Goldberg J."/>
            <person name="Griggs A."/>
            <person name="Gujja S."/>
            <person name="Hansen M."/>
            <person name="Howarth C."/>
            <person name="Imamovic A."/>
            <person name="Larimer J."/>
            <person name="McCowan C."/>
            <person name="Murphy C."/>
            <person name="Pearson M."/>
            <person name="Priest M."/>
            <person name="Roberts A."/>
            <person name="Saif S."/>
            <person name="Shea T."/>
            <person name="Sykes S."/>
            <person name="Wortman J."/>
            <person name="Nusbaum C."/>
            <person name="Birren B."/>
        </authorList>
    </citation>
    <scope>NUCLEOTIDE SEQUENCE [LARGE SCALE GENOMIC DNA]</scope>
    <source>
        <strain evidence="3">CBS 10118</strain>
    </source>
</reference>
<name>A0A1B9GGU2_9TREE</name>
<feature type="compositionally biased region" description="Basic and acidic residues" evidence="2">
    <location>
        <begin position="1"/>
        <end position="21"/>
    </location>
</feature>
<dbReference type="OrthoDB" id="2565013at2759"/>
<dbReference type="KEGG" id="kbi:30206197"/>
<feature type="region of interest" description="Disordered" evidence="2">
    <location>
        <begin position="1"/>
        <end position="186"/>
    </location>
</feature>
<protein>
    <submittedName>
        <fullName evidence="3">Uncharacterized protein</fullName>
    </submittedName>
</protein>
<feature type="compositionally biased region" description="Low complexity" evidence="2">
    <location>
        <begin position="802"/>
        <end position="816"/>
    </location>
</feature>
<feature type="compositionally biased region" description="Pro residues" evidence="2">
    <location>
        <begin position="308"/>
        <end position="343"/>
    </location>
</feature>
<dbReference type="VEuPathDB" id="FungiDB:I302_01798"/>
<sequence>MYRPKSPDRGRDDRDRDRDWNRQSSGWTSQQPAAAPPHTASYGGGWDNNYTTNHNPYNPGPGPSRRSRSPEGERVRQNSNGGRERSGYRVDTYLPHEHEPGQILSPNPNLNAQYNNPSTATFPPRDPRAPPTGPSSNRTPPHPQPYRPAPAVRKVSSDRPNDGGRSPLAPGPSTSGSMRDSLQPGVGSVMGALDNFSRTMHSALMVTSQHSLARKHFERLSTFPHQNPNSVALEEAEKRVVKAQKVLDEVMILLQGSFTELIKRTLCTVGTSSEALSKLELDALKERMKKIEEHTLTSRALRYDQNESPPPPPIPAFPPPPPPQNKDPSPRPPTPSLPPPPLPTDADAEGQQPIPATREEKKRRVGEVFNHIVDRLDTLEDLIKGFDARIDDVEITLLNVENEVDEKEIKRDKKKRFATWDDVESRREQKTKKRKQRDGEEGEIEEGEEDAAGPSRSRSEVDGDVVMGRTGEQLVEVLQKDVERLSNEVKVLQGQVSSNRTSSSAQGPVFPSIGITLDNIMNKLNSGASSNSPTIGNPATTSLGNVMKNLQTQRQSLVNDDQHNQPSASPNQYEDLKVEVGKLSEQVKVLQSSLPKINGSTSSSSTLVNGTSPNVHDLSNTVGTLQNTINKLSSDVKTLLDDKESRLGTFEKISTGVNSLAESIQKCKNDITALNDTQRSAAATVLLHTEQLKADRNELESLKRGQVPSLLHLRGVDDSAKDQEIKELKESVRALQSGLREMKEGREEWTKEVMKACLDVMKEENESRKADYAKIARREIQNTVREFMTKRASSSTTTPGVSASASLTSSSNRSISEPANNANISPGIQPTSISPMINPSNALPGNTLQPNVSYPTIAIYHDNSQPQTQTTQTSASLPARIGGDVNLNLQNGIGSDRMDIDGN</sequence>
<feature type="compositionally biased region" description="Basic and acidic residues" evidence="2">
    <location>
        <begin position="68"/>
        <end position="100"/>
    </location>
</feature>
<feature type="coiled-coil region" evidence="1">
    <location>
        <begin position="233"/>
        <end position="294"/>
    </location>
</feature>
<reference evidence="3" key="3">
    <citation type="submission" date="2014-01" db="EMBL/GenBank/DDBJ databases">
        <title>Evolution of pathogenesis and genome organization in the Tremellales.</title>
        <authorList>
            <person name="Cuomo C."/>
            <person name="Litvintseva A."/>
            <person name="Heitman J."/>
            <person name="Chen Y."/>
            <person name="Sun S."/>
            <person name="Springer D."/>
            <person name="Dromer F."/>
            <person name="Young S."/>
            <person name="Zeng Q."/>
            <person name="Chapman S."/>
            <person name="Gujja S."/>
            <person name="Saif S."/>
            <person name="Birren B."/>
        </authorList>
    </citation>
    <scope>NUCLEOTIDE SEQUENCE</scope>
    <source>
        <strain evidence="3">CBS 10118</strain>
    </source>
</reference>
<gene>
    <name evidence="3" type="ORF">I302_01798</name>
    <name evidence="4" type="ORF">I302_103098</name>
</gene>
<keyword evidence="5" id="KW-1185">Reference proteome</keyword>
<feature type="compositionally biased region" description="Acidic residues" evidence="2">
    <location>
        <begin position="440"/>
        <end position="451"/>
    </location>
</feature>
<dbReference type="PANTHER" id="PTHR48125">
    <property type="entry name" value="LP07818P1"/>
    <property type="match status" value="1"/>
</dbReference>
<reference evidence="4" key="4">
    <citation type="submission" date="2024-02" db="EMBL/GenBank/DDBJ databases">
        <title>Comparative genomics of Cryptococcus and Kwoniella reveals pathogenesis evolution and contrasting modes of karyotype evolution via chromosome fusion or intercentromeric recombination.</title>
        <authorList>
            <person name="Coelho M.A."/>
            <person name="David-Palma M."/>
            <person name="Shea T."/>
            <person name="Bowers K."/>
            <person name="McGinley-Smith S."/>
            <person name="Mohammad A.W."/>
            <person name="Gnirke A."/>
            <person name="Yurkov A.M."/>
            <person name="Nowrousian M."/>
            <person name="Sun S."/>
            <person name="Cuomo C.A."/>
            <person name="Heitman J."/>
        </authorList>
    </citation>
    <scope>NUCLEOTIDE SEQUENCE</scope>
    <source>
        <strain evidence="4">CBS 10118</strain>
    </source>
</reference>
<feature type="compositionally biased region" description="Basic and acidic residues" evidence="2">
    <location>
        <begin position="295"/>
        <end position="305"/>
    </location>
</feature>
<dbReference type="EMBL" id="CP144541">
    <property type="protein sequence ID" value="WVW81107.1"/>
    <property type="molecule type" value="Genomic_DNA"/>
</dbReference>
<feature type="compositionally biased region" description="Polar residues" evidence="2">
    <location>
        <begin position="791"/>
        <end position="801"/>
    </location>
</feature>
<organism evidence="3">
    <name type="scientific">Kwoniella bestiolae CBS 10118</name>
    <dbReference type="NCBI Taxonomy" id="1296100"/>
    <lineage>
        <taxon>Eukaryota</taxon>
        <taxon>Fungi</taxon>
        <taxon>Dikarya</taxon>
        <taxon>Basidiomycota</taxon>
        <taxon>Agaricomycotina</taxon>
        <taxon>Tremellomycetes</taxon>
        <taxon>Tremellales</taxon>
        <taxon>Cryptococcaceae</taxon>
        <taxon>Kwoniella</taxon>
    </lineage>
</organism>
<dbReference type="GeneID" id="30206197"/>
<feature type="compositionally biased region" description="Polar residues" evidence="2">
    <location>
        <begin position="104"/>
        <end position="118"/>
    </location>
</feature>
<proteinExistence type="predicted"/>
<evidence type="ECO:0000313" key="4">
    <source>
        <dbReference type="EMBL" id="WVW81107.1"/>
    </source>
</evidence>
<dbReference type="RefSeq" id="XP_019051349.1">
    <property type="nucleotide sequence ID" value="XM_019188471.1"/>
</dbReference>
<feature type="region of interest" description="Disordered" evidence="2">
    <location>
        <begin position="411"/>
        <end position="467"/>
    </location>
</feature>
<dbReference type="PANTHER" id="PTHR48125:SF12">
    <property type="entry name" value="AT HOOK TRANSCRIPTION FACTOR FAMILY-RELATED"/>
    <property type="match status" value="1"/>
</dbReference>
<evidence type="ECO:0000256" key="2">
    <source>
        <dbReference type="SAM" id="MobiDB-lite"/>
    </source>
</evidence>
<evidence type="ECO:0000313" key="5">
    <source>
        <dbReference type="Proteomes" id="UP000092730"/>
    </source>
</evidence>
<feature type="compositionally biased region" description="Low complexity" evidence="2">
    <location>
        <begin position="48"/>
        <end position="57"/>
    </location>
</feature>
<feature type="compositionally biased region" description="Polar residues" evidence="2">
    <location>
        <begin position="22"/>
        <end position="32"/>
    </location>
</feature>